<sequence length="200" mass="21430">MARRDTLDGDVFQPLWAAGWQWQWLVVGAVFLGGYFVVEFGELLQGAAVILGGGAIAAVGIRYVDRRFEPLLDAGIDRVESAVLDAVDDAYADATAYTVLTADQRLAFVGPAKAYAVTTLLVGDDAFVVHDDASVSLAHRFFEVGADAHRYEYGTVSEIGYDDGELTVVSTDGSEDTYSLSREPVEALADVRARLSAVGT</sequence>
<feature type="transmembrane region" description="Helical" evidence="1">
    <location>
        <begin position="20"/>
        <end position="38"/>
    </location>
</feature>
<evidence type="ECO:0000256" key="1">
    <source>
        <dbReference type="SAM" id="Phobius"/>
    </source>
</evidence>
<dbReference type="RefSeq" id="WP_074793914.1">
    <property type="nucleotide sequence ID" value="NZ_FOAD01000004.1"/>
</dbReference>
<keyword evidence="1" id="KW-0472">Membrane</keyword>
<organism evidence="2 3">
    <name type="scientific">Haloferax larsenii</name>
    <dbReference type="NCBI Taxonomy" id="302484"/>
    <lineage>
        <taxon>Archaea</taxon>
        <taxon>Methanobacteriati</taxon>
        <taxon>Methanobacteriota</taxon>
        <taxon>Stenosarchaea group</taxon>
        <taxon>Halobacteria</taxon>
        <taxon>Halobacteriales</taxon>
        <taxon>Haloferacaceae</taxon>
        <taxon>Haloferax</taxon>
    </lineage>
</organism>
<keyword evidence="1" id="KW-0812">Transmembrane</keyword>
<proteinExistence type="predicted"/>
<protein>
    <submittedName>
        <fullName evidence="2">Uncharacterized protein</fullName>
    </submittedName>
</protein>
<dbReference type="AlphaFoldDB" id="A0A1H7PY36"/>
<feature type="transmembrane region" description="Helical" evidence="1">
    <location>
        <begin position="44"/>
        <end position="64"/>
    </location>
</feature>
<accession>A0A1H7PY36</accession>
<evidence type="ECO:0000313" key="2">
    <source>
        <dbReference type="EMBL" id="SEL40496.1"/>
    </source>
</evidence>
<reference evidence="2 3" key="1">
    <citation type="submission" date="2016-10" db="EMBL/GenBank/DDBJ databases">
        <authorList>
            <person name="de Groot N.N."/>
        </authorList>
    </citation>
    <scope>NUCLEOTIDE SEQUENCE [LARGE SCALE GENOMIC DNA]</scope>
    <source>
        <strain evidence="2 3">CDM_5</strain>
    </source>
</reference>
<gene>
    <name evidence="2" type="ORF">SAMN04488691_104233</name>
</gene>
<evidence type="ECO:0000313" key="3">
    <source>
        <dbReference type="Proteomes" id="UP000183894"/>
    </source>
</evidence>
<name>A0A1H7PY36_HALLR</name>
<dbReference type="OrthoDB" id="292594at2157"/>
<dbReference type="EMBL" id="FOAD01000004">
    <property type="protein sequence ID" value="SEL40496.1"/>
    <property type="molecule type" value="Genomic_DNA"/>
</dbReference>
<dbReference type="Proteomes" id="UP000183894">
    <property type="component" value="Unassembled WGS sequence"/>
</dbReference>
<keyword evidence="1" id="KW-1133">Transmembrane helix</keyword>